<dbReference type="Proteomes" id="UP000729402">
    <property type="component" value="Unassembled WGS sequence"/>
</dbReference>
<reference evidence="2" key="1">
    <citation type="journal article" date="2021" name="bioRxiv">
        <title>Whole Genome Assembly and Annotation of Northern Wild Rice, Zizania palustris L., Supports a Whole Genome Duplication in the Zizania Genus.</title>
        <authorList>
            <person name="Haas M."/>
            <person name="Kono T."/>
            <person name="Macchietto M."/>
            <person name="Millas R."/>
            <person name="McGilp L."/>
            <person name="Shao M."/>
            <person name="Duquette J."/>
            <person name="Hirsch C.N."/>
            <person name="Kimball J."/>
        </authorList>
    </citation>
    <scope>NUCLEOTIDE SEQUENCE</scope>
    <source>
        <tissue evidence="2">Fresh leaf tissue</tissue>
    </source>
</reference>
<evidence type="ECO:0000313" key="3">
    <source>
        <dbReference type="Proteomes" id="UP000729402"/>
    </source>
</evidence>
<gene>
    <name evidence="2" type="ORF">GUJ93_ZPchr0002g26245</name>
</gene>
<reference evidence="2" key="2">
    <citation type="submission" date="2021-02" db="EMBL/GenBank/DDBJ databases">
        <authorList>
            <person name="Kimball J.A."/>
            <person name="Haas M.W."/>
            <person name="Macchietto M."/>
            <person name="Kono T."/>
            <person name="Duquette J."/>
            <person name="Shao M."/>
        </authorList>
    </citation>
    <scope>NUCLEOTIDE SEQUENCE</scope>
    <source>
        <tissue evidence="2">Fresh leaf tissue</tissue>
    </source>
</reference>
<protein>
    <submittedName>
        <fullName evidence="2">Uncharacterized protein</fullName>
    </submittedName>
</protein>
<accession>A0A8J5SS90</accession>
<comment type="caution">
    <text evidence="2">The sequence shown here is derived from an EMBL/GenBank/DDBJ whole genome shotgun (WGS) entry which is preliminary data.</text>
</comment>
<organism evidence="2 3">
    <name type="scientific">Zizania palustris</name>
    <name type="common">Northern wild rice</name>
    <dbReference type="NCBI Taxonomy" id="103762"/>
    <lineage>
        <taxon>Eukaryota</taxon>
        <taxon>Viridiplantae</taxon>
        <taxon>Streptophyta</taxon>
        <taxon>Embryophyta</taxon>
        <taxon>Tracheophyta</taxon>
        <taxon>Spermatophyta</taxon>
        <taxon>Magnoliopsida</taxon>
        <taxon>Liliopsida</taxon>
        <taxon>Poales</taxon>
        <taxon>Poaceae</taxon>
        <taxon>BOP clade</taxon>
        <taxon>Oryzoideae</taxon>
        <taxon>Oryzeae</taxon>
        <taxon>Zizaniinae</taxon>
        <taxon>Zizania</taxon>
    </lineage>
</organism>
<evidence type="ECO:0000313" key="2">
    <source>
        <dbReference type="EMBL" id="KAG8060264.1"/>
    </source>
</evidence>
<evidence type="ECO:0000256" key="1">
    <source>
        <dbReference type="SAM" id="MobiDB-lite"/>
    </source>
</evidence>
<name>A0A8J5SS90_ZIZPA</name>
<proteinExistence type="predicted"/>
<keyword evidence="3" id="KW-1185">Reference proteome</keyword>
<dbReference type="AlphaFoldDB" id="A0A8J5SS90"/>
<feature type="region of interest" description="Disordered" evidence="1">
    <location>
        <begin position="1"/>
        <end position="49"/>
    </location>
</feature>
<dbReference type="EMBL" id="JAAALK010000287">
    <property type="protein sequence ID" value="KAG8060264.1"/>
    <property type="molecule type" value="Genomic_DNA"/>
</dbReference>
<sequence>MQMAVPCRGAESPSIPRLGENPRRWRGGPEHRNLVGSSMERGSEGDLHHGVLSGREGSIVYRELHKGHLVMLVHGLLDEDGVEHLPVLPLLLCLCLRIW</sequence>
<feature type="compositionally biased region" description="Basic and acidic residues" evidence="1">
    <location>
        <begin position="20"/>
        <end position="33"/>
    </location>
</feature>